<evidence type="ECO:0000256" key="3">
    <source>
        <dbReference type="ARBA" id="ARBA00020983"/>
    </source>
</evidence>
<proteinExistence type="inferred from homology"/>
<dbReference type="PANTHER" id="PTHR21311:SF0">
    <property type="entry name" value="CONSERVED OLIGOMERIC GOLGI COMPLEX SUBUNIT 8"/>
    <property type="match status" value="1"/>
</dbReference>
<evidence type="ECO:0000256" key="4">
    <source>
        <dbReference type="ARBA" id="ARBA00022448"/>
    </source>
</evidence>
<evidence type="ECO:0000313" key="10">
    <source>
        <dbReference type="EMBL" id="KAJ2680293.1"/>
    </source>
</evidence>
<dbReference type="Pfam" id="PF04124">
    <property type="entry name" value="Dor1"/>
    <property type="match status" value="1"/>
</dbReference>
<comment type="similarity">
    <text evidence="2">Belongs to the COG8 family.</text>
</comment>
<feature type="region of interest" description="Disordered" evidence="9">
    <location>
        <begin position="431"/>
        <end position="462"/>
    </location>
</feature>
<reference evidence="10" key="1">
    <citation type="submission" date="2022-07" db="EMBL/GenBank/DDBJ databases">
        <title>Phylogenomic reconstructions and comparative analyses of Kickxellomycotina fungi.</title>
        <authorList>
            <person name="Reynolds N.K."/>
            <person name="Stajich J.E."/>
            <person name="Barry K."/>
            <person name="Grigoriev I.V."/>
            <person name="Crous P."/>
            <person name="Smith M.E."/>
        </authorList>
    </citation>
    <scope>NUCLEOTIDE SEQUENCE</scope>
    <source>
        <strain evidence="10">NRRL 3115</strain>
    </source>
</reference>
<dbReference type="Proteomes" id="UP001151518">
    <property type="component" value="Unassembled WGS sequence"/>
</dbReference>
<dbReference type="AlphaFoldDB" id="A0A9W8GBM9"/>
<keyword evidence="7" id="KW-0472">Membrane</keyword>
<dbReference type="InterPro" id="IPR007255">
    <property type="entry name" value="COG8"/>
</dbReference>
<evidence type="ECO:0000313" key="11">
    <source>
        <dbReference type="Proteomes" id="UP001151518"/>
    </source>
</evidence>
<gene>
    <name evidence="10" type="ORF">GGI25_000886</name>
</gene>
<dbReference type="EMBL" id="JANBTW010000006">
    <property type="protein sequence ID" value="KAJ2680293.1"/>
    <property type="molecule type" value="Genomic_DNA"/>
</dbReference>
<feature type="region of interest" description="Disordered" evidence="9">
    <location>
        <begin position="99"/>
        <end position="134"/>
    </location>
</feature>
<dbReference type="PANTHER" id="PTHR21311">
    <property type="entry name" value="CONSERVED OLIGOMERIC GOLGI COMPLEX COMPONENT 8"/>
    <property type="match status" value="1"/>
</dbReference>
<evidence type="ECO:0000256" key="1">
    <source>
        <dbReference type="ARBA" id="ARBA00004395"/>
    </source>
</evidence>
<feature type="compositionally biased region" description="Low complexity" evidence="9">
    <location>
        <begin position="435"/>
        <end position="449"/>
    </location>
</feature>
<name>A0A9W8GBM9_9FUNG</name>
<keyword evidence="4" id="KW-0813">Transport</keyword>
<feature type="compositionally biased region" description="Polar residues" evidence="9">
    <location>
        <begin position="107"/>
        <end position="131"/>
    </location>
</feature>
<accession>A0A9W8GBM9</accession>
<keyword evidence="6" id="KW-0333">Golgi apparatus</keyword>
<dbReference type="GO" id="GO:0015031">
    <property type="term" value="P:protein transport"/>
    <property type="evidence" value="ECO:0007669"/>
    <property type="project" value="UniProtKB-KW"/>
</dbReference>
<protein>
    <recommendedName>
        <fullName evidence="3">Conserved oligomeric Golgi complex subunit 8</fullName>
    </recommendedName>
    <alternativeName>
        <fullName evidence="8">Component of oligomeric Golgi complex 8</fullName>
    </alternativeName>
</protein>
<dbReference type="GO" id="GO:0000139">
    <property type="term" value="C:Golgi membrane"/>
    <property type="evidence" value="ECO:0007669"/>
    <property type="project" value="UniProtKB-SubCell"/>
</dbReference>
<dbReference type="GO" id="GO:0017119">
    <property type="term" value="C:Golgi transport complex"/>
    <property type="evidence" value="ECO:0007669"/>
    <property type="project" value="InterPro"/>
</dbReference>
<keyword evidence="5" id="KW-0653">Protein transport</keyword>
<sequence>MKTESESLYGSSIYRDGQIVDDADLPEYAQLCRRLFPTLMSEENDNAGPEAEENLARYMKYLTGLPLPSLKIEPALLQSDIQRISNELTMLLLNEATNPHKNDHLQKNTQKGSQQSFKHQLSRQTGDSDQGSEIGDIYEEGAVPQNASSVNSGGDDEPHIFNVVYETGKAAAAATEKLNANLNEAQKSLSQLEAACGMFSMEMSELDQRAKIIQRVLDKQDIIMRIIELPRVMQMCVAGGYYEEAVEIAEHVRVTGDRLISDIRDGVRILPGSLDEGSVIVTSTAASREQLVNFVSTIQKQVHAEFENMVVDLCKELGYTRLASTISTQLGSTAGSTTNPGLDISSYRSGNDSVVDSSKSSYEKSIKRLSQVAKIVAILRGIGIFTEAELRMLYLRSRWQAWLQTAETLSGFAPSTIPAGTDAQSTTNLEVQKESSATNAATTITSAPSFSPSKSRLQRASERNTASTEVAAYLAKCIDTYMSWLAEADMQYKTLFVLRPTAEMPQKQNPNNTAAAAFTDLAIFSSQHFLSSYHPLFDLLTEASSVSNLQSLVSAHAHKLVQSNIDFVTPFLEQQLGERAFVSVVCGIEEAVADACQTVLRISKTLSSKIASATRDSTGAQVWDQLAVSTRPSLALPPSGFNVNYANDPSKFLGQYRVSPVGLLQYPILAQLLHAFRDCLHALRILVLAGDSSGSRSNRSNEVLVLLTMTSIVLESELARIAEALAGLCVSALQVPSELHSNKTEQAAKAASDKSKETAIHVCVAFVFGLVRSVAEIFEEVASLSETASTAGLCASAAANDGESPVTLFSETTYNPLLAYLP</sequence>
<comment type="caution">
    <text evidence="10">The sequence shown here is derived from an EMBL/GenBank/DDBJ whole genome shotgun (WGS) entry which is preliminary data.</text>
</comment>
<organism evidence="10 11">
    <name type="scientific">Coemansia spiralis</name>
    <dbReference type="NCBI Taxonomy" id="417178"/>
    <lineage>
        <taxon>Eukaryota</taxon>
        <taxon>Fungi</taxon>
        <taxon>Fungi incertae sedis</taxon>
        <taxon>Zoopagomycota</taxon>
        <taxon>Kickxellomycotina</taxon>
        <taxon>Kickxellomycetes</taxon>
        <taxon>Kickxellales</taxon>
        <taxon>Kickxellaceae</taxon>
        <taxon>Coemansia</taxon>
    </lineage>
</organism>
<dbReference type="OrthoDB" id="1661054at2759"/>
<evidence type="ECO:0000256" key="9">
    <source>
        <dbReference type="SAM" id="MobiDB-lite"/>
    </source>
</evidence>
<comment type="subcellular location">
    <subcellularLocation>
        <location evidence="1">Golgi apparatus membrane</location>
        <topology evidence="1">Peripheral membrane protein</topology>
    </subcellularLocation>
</comment>
<evidence type="ECO:0000256" key="8">
    <source>
        <dbReference type="ARBA" id="ARBA00031347"/>
    </source>
</evidence>
<dbReference type="GO" id="GO:0006891">
    <property type="term" value="P:intra-Golgi vesicle-mediated transport"/>
    <property type="evidence" value="ECO:0007669"/>
    <property type="project" value="TreeGrafter"/>
</dbReference>
<evidence type="ECO:0000256" key="2">
    <source>
        <dbReference type="ARBA" id="ARBA00006419"/>
    </source>
</evidence>
<evidence type="ECO:0000256" key="7">
    <source>
        <dbReference type="ARBA" id="ARBA00023136"/>
    </source>
</evidence>
<evidence type="ECO:0000256" key="5">
    <source>
        <dbReference type="ARBA" id="ARBA00022927"/>
    </source>
</evidence>
<evidence type="ECO:0000256" key="6">
    <source>
        <dbReference type="ARBA" id="ARBA00023034"/>
    </source>
</evidence>